<feature type="compositionally biased region" description="Low complexity" evidence="6">
    <location>
        <begin position="599"/>
        <end position="615"/>
    </location>
</feature>
<feature type="compositionally biased region" description="Polar residues" evidence="6">
    <location>
        <begin position="1373"/>
        <end position="1382"/>
    </location>
</feature>
<feature type="compositionally biased region" description="Polar residues" evidence="6">
    <location>
        <begin position="1160"/>
        <end position="1171"/>
    </location>
</feature>
<dbReference type="Pfam" id="PF00069">
    <property type="entry name" value="Pkinase"/>
    <property type="match status" value="2"/>
</dbReference>
<dbReference type="InterPro" id="IPR011009">
    <property type="entry name" value="Kinase-like_dom_sf"/>
</dbReference>
<evidence type="ECO:0000313" key="8">
    <source>
        <dbReference type="EMBL" id="KAG5498657.1"/>
    </source>
</evidence>
<dbReference type="PANTHER" id="PTHR11042">
    <property type="entry name" value="EUKARYOTIC TRANSLATION INITIATION FACTOR 2-ALPHA KINASE EIF2-ALPHA KINASE -RELATED"/>
    <property type="match status" value="1"/>
</dbReference>
<keyword evidence="2" id="KW-0547">Nucleotide-binding</keyword>
<feature type="compositionally biased region" description="Basic and acidic residues" evidence="6">
    <location>
        <begin position="359"/>
        <end position="378"/>
    </location>
</feature>
<dbReference type="PROSITE" id="PS50011">
    <property type="entry name" value="PROTEIN_KINASE_DOM"/>
    <property type="match status" value="1"/>
</dbReference>
<gene>
    <name evidence="8" type="ORF">JKF63_02943</name>
</gene>
<protein>
    <recommendedName>
        <fullName evidence="7">Protein kinase domain-containing protein</fullName>
    </recommendedName>
</protein>
<keyword evidence="9" id="KW-1185">Reference proteome</keyword>
<accession>A0A836HEP7</accession>
<evidence type="ECO:0000256" key="1">
    <source>
        <dbReference type="ARBA" id="ARBA00022679"/>
    </source>
</evidence>
<evidence type="ECO:0000256" key="4">
    <source>
        <dbReference type="ARBA" id="ARBA00022840"/>
    </source>
</evidence>
<dbReference type="GO" id="GO:0004672">
    <property type="term" value="F:protein kinase activity"/>
    <property type="evidence" value="ECO:0007669"/>
    <property type="project" value="InterPro"/>
</dbReference>
<dbReference type="EMBL" id="JAFJZO010000030">
    <property type="protein sequence ID" value="KAG5498657.1"/>
    <property type="molecule type" value="Genomic_DNA"/>
</dbReference>
<comment type="similarity">
    <text evidence="5">Belongs to the protein kinase superfamily. Ser/Thr protein kinase family. GCN2 subfamily.</text>
</comment>
<dbReference type="Gene3D" id="3.30.200.20">
    <property type="entry name" value="Phosphorylase Kinase, domain 1"/>
    <property type="match status" value="1"/>
</dbReference>
<dbReference type="FunFam" id="1.10.510.10:FF:001372">
    <property type="entry name" value="eIF-2 alpha kinase"/>
    <property type="match status" value="1"/>
</dbReference>
<dbReference type="SMART" id="SM00220">
    <property type="entry name" value="S_TKc"/>
    <property type="match status" value="1"/>
</dbReference>
<feature type="compositionally biased region" description="Low complexity" evidence="6">
    <location>
        <begin position="1209"/>
        <end position="1220"/>
    </location>
</feature>
<evidence type="ECO:0000259" key="7">
    <source>
        <dbReference type="PROSITE" id="PS50011"/>
    </source>
</evidence>
<dbReference type="GeneID" id="94289044"/>
<organism evidence="8 9">
    <name type="scientific">Porcisia hertigi</name>
    <dbReference type="NCBI Taxonomy" id="2761500"/>
    <lineage>
        <taxon>Eukaryota</taxon>
        <taxon>Discoba</taxon>
        <taxon>Euglenozoa</taxon>
        <taxon>Kinetoplastea</taxon>
        <taxon>Metakinetoplastina</taxon>
        <taxon>Trypanosomatida</taxon>
        <taxon>Trypanosomatidae</taxon>
        <taxon>Leishmaniinae</taxon>
        <taxon>Porcisia</taxon>
    </lineage>
</organism>
<keyword evidence="1" id="KW-0808">Transferase</keyword>
<sequence>MTARETSWNGARLLLATDVAGVIHCYRYTSEKESIDDTDDDEPVAVLTHLWSRSLLDKNVPSNLLTLDDSRTSSLVPRGVANEKPECCAHAGFHCSISEPLRRLQTASIVHALSATTEKADAVGVHRDVSCAAPHDLCFSGLQNGARERGAEIKYGASSQGTREGGNRGCSPASASNQWGQRAFRARCPFCAWAAPPPSSPPVGVALPYLPPTPELSGVSDVPVSPSLTLASGSATLPLYGSSTGDHALAEGRRCGVETELDEASCGGDAVSESLFRPSDFMARIKEATSSVVIDSATLQSGVATNCASAALASPARVCVSSQTADVAWYWRCPQAILDAHTTPEGCDSDAKCSAQREAANKGEAHPLGSVRREKESTDSAEDSTEEHLWMSLPEAVQHWNSICCHRHQLLLLRHMEEQYSELDLFTGASLGSVSLTDAMVSAAATPMDDSTASSGILEHSSHPSIIDGSGIESSSDIVDTVSTATDDEAPRAVLSLTAQRFQTHVMQALVTRFPEKHTKKRHPRRVASVASTRKPNHRCLAKLTAPAVRLGVTWHAPWQKKRKDLCASDTDYDAIKEDVQEEVSVLCALQGPNERPLSSCSSESTSHHNSTSASDIDMDVLTGRKRLPLQHHAVPAANSVLGSSVTTATPPSGISNEAANLSKKKRVRQKCAGADTIAQSSPEHQTESNEIPVRCGPGGCIYSSVAAELDNPTTSTNGEASLPPPPQFFLLLQLPLPLVEAFWVTLPSTLAPCSPPNGGIAVELGRTNHWSTSSVELKQVPWISSDAGSFRVVEASIGGGASTSASLRPASASANFTTLRGFLLEVPEVSSAQGAMFTGFPRVLCTLSAYDLLSARRGAAHRVQLAPGRGENSKSCGASGARRCEKASRAAGVPRVCSDVCSITPGHSFTSSFYEKQRNSGGGVTHSISPPGYHFVPSTSFFDENFEPLTLLGRGVGGAALLVQHRFTGLFYAIKVMVIRDYESERDILQEMRVHAMLENRYVVRYHTCWSEVISATRAQQLAFIGVCHPSEAKVVGHKCLSSAPSSSPATTQLNACGSAWYPRTTSQRDLLGESTLRCAPGGWHHLMLPSHSSMVLVGSDSMSDTATSIRSRPQLRSNAWSTAVLDECTHDTTDDEKDTVVLGEVEKREPEGGDWTRHTGTPKSSLTKTRSLASRRPLSLSLSSSSLWDSAAPLASHQVRKKPLDTSASSSSSFSTVSDNMGGAAAQKDSCNEEKLESIWDDARGVDSDSTSNSNDSHSDTASEYSSRQRQKRNTIIGARVVFLQMELCQMTLAQYLASRASIDRVENLIILLQLVAGLRYLHGRGILHRDMKPTNVFMDYRCQFDKSVHQTNSSSTSGDDDAFENEGHSRSSLQNTASSLPLCGDGDRTSPSSSSFALCRPHAGACLSSFSSPGFGRNVSCVPWRSSTVLPGTQKLLSAPATTSPSSVWGAMAARTSLDTLPSWNGERTALDFVMRPPHRLASEMLHDRLLRQPPPPATRVRAGAKGEVLEGDTPSYTAALSPVVQSSSSRYFFRRLSNWLLHRFVRVRLGDFGLAKFLYQQQLHVDGFVSMNTTNTVGVGSPLYASPEQLKGSRCTAASDAFSVGIVLVEMYIQPKTIAERLTVLREVREGVFHDVILLAQFPEVELARRLTVAQPERRMSLSAFYKALEAFLEEALQDVVYRHYK</sequence>
<feature type="region of interest" description="Disordered" evidence="6">
    <location>
        <begin position="1352"/>
        <end position="1389"/>
    </location>
</feature>
<dbReference type="InterPro" id="IPR008271">
    <property type="entry name" value="Ser/Thr_kinase_AS"/>
</dbReference>
<dbReference type="InterPro" id="IPR050339">
    <property type="entry name" value="CC_SR_Kinase"/>
</dbReference>
<feature type="compositionally biased region" description="Basic and acidic residues" evidence="6">
    <location>
        <begin position="1232"/>
        <end position="1249"/>
    </location>
</feature>
<dbReference type="GO" id="GO:0005524">
    <property type="term" value="F:ATP binding"/>
    <property type="evidence" value="ECO:0007669"/>
    <property type="project" value="UniProtKB-KW"/>
</dbReference>
<evidence type="ECO:0000313" key="9">
    <source>
        <dbReference type="Proteomes" id="UP000674318"/>
    </source>
</evidence>
<dbReference type="Gene3D" id="1.10.510.10">
    <property type="entry name" value="Transferase(Phosphotransferase) domain 1"/>
    <property type="match status" value="2"/>
</dbReference>
<keyword evidence="4" id="KW-0067">ATP-binding</keyword>
<dbReference type="PROSITE" id="PS00108">
    <property type="entry name" value="PROTEIN_KINASE_ST"/>
    <property type="match status" value="1"/>
</dbReference>
<reference evidence="8 9" key="1">
    <citation type="submission" date="2021-02" db="EMBL/GenBank/DDBJ databases">
        <title>Porcisia hertigi Genome sequencing and assembly.</title>
        <authorList>
            <person name="Almutairi H."/>
            <person name="Gatherer D."/>
        </authorList>
    </citation>
    <scope>NUCLEOTIDE SEQUENCE [LARGE SCALE GENOMIC DNA]</scope>
    <source>
        <strain evidence="8 9">C119</strain>
    </source>
</reference>
<dbReference type="InterPro" id="IPR000719">
    <property type="entry name" value="Prot_kinase_dom"/>
</dbReference>
<dbReference type="PANTHER" id="PTHR11042:SF189">
    <property type="entry name" value="PROTEIN KINASE DOMAIN-CONTAINING PROTEIN"/>
    <property type="match status" value="1"/>
</dbReference>
<evidence type="ECO:0000256" key="2">
    <source>
        <dbReference type="ARBA" id="ARBA00022741"/>
    </source>
</evidence>
<feature type="compositionally biased region" description="Low complexity" evidence="6">
    <location>
        <begin position="1250"/>
        <end position="1265"/>
    </location>
</feature>
<evidence type="ECO:0000256" key="6">
    <source>
        <dbReference type="SAM" id="MobiDB-lite"/>
    </source>
</evidence>
<dbReference type="Proteomes" id="UP000674318">
    <property type="component" value="Unassembled WGS sequence"/>
</dbReference>
<feature type="region of interest" description="Disordered" evidence="6">
    <location>
        <begin position="1146"/>
        <end position="1177"/>
    </location>
</feature>
<feature type="region of interest" description="Disordered" evidence="6">
    <location>
        <begin position="358"/>
        <end position="385"/>
    </location>
</feature>
<feature type="compositionally biased region" description="Basic and acidic residues" evidence="6">
    <location>
        <begin position="1146"/>
        <end position="1159"/>
    </location>
</feature>
<dbReference type="GO" id="GO:0005737">
    <property type="term" value="C:cytoplasm"/>
    <property type="evidence" value="ECO:0007669"/>
    <property type="project" value="TreeGrafter"/>
</dbReference>
<dbReference type="SUPFAM" id="SSF56112">
    <property type="entry name" value="Protein kinase-like (PK-like)"/>
    <property type="match status" value="1"/>
</dbReference>
<dbReference type="GO" id="GO:0005634">
    <property type="term" value="C:nucleus"/>
    <property type="evidence" value="ECO:0007669"/>
    <property type="project" value="TreeGrafter"/>
</dbReference>
<feature type="region of interest" description="Disordered" evidence="6">
    <location>
        <begin position="595"/>
        <end position="617"/>
    </location>
</feature>
<evidence type="ECO:0000256" key="5">
    <source>
        <dbReference type="ARBA" id="ARBA00037982"/>
    </source>
</evidence>
<name>A0A836HEP7_9TRYP</name>
<dbReference type="KEGG" id="phet:94289044"/>
<evidence type="ECO:0000256" key="3">
    <source>
        <dbReference type="ARBA" id="ARBA00022777"/>
    </source>
</evidence>
<dbReference type="OrthoDB" id="1405469at2759"/>
<keyword evidence="3" id="KW-0418">Kinase</keyword>
<comment type="caution">
    <text evidence="8">The sequence shown here is derived from an EMBL/GenBank/DDBJ whole genome shotgun (WGS) entry which is preliminary data.</text>
</comment>
<dbReference type="RefSeq" id="XP_067755411.1">
    <property type="nucleotide sequence ID" value="XM_067898967.1"/>
</dbReference>
<proteinExistence type="inferred from homology"/>
<feature type="region of interest" description="Disordered" evidence="6">
    <location>
        <begin position="1199"/>
        <end position="1272"/>
    </location>
</feature>
<feature type="domain" description="Protein kinase" evidence="7">
    <location>
        <begin position="1168"/>
        <end position="1677"/>
    </location>
</feature>